<dbReference type="InterPro" id="IPR013985">
    <property type="entry name" value="Ald_Fedxn_OxRdtase_dom3"/>
</dbReference>
<keyword evidence="7" id="KW-0411">Iron-sulfur</keyword>
<comment type="similarity">
    <text evidence="2">Belongs to the AOR/FOR family.</text>
</comment>
<dbReference type="AlphaFoldDB" id="A0A0F9UK74"/>
<evidence type="ECO:0000256" key="3">
    <source>
        <dbReference type="ARBA" id="ARBA00022485"/>
    </source>
</evidence>
<keyword evidence="6" id="KW-0408">Iron</keyword>
<dbReference type="InterPro" id="IPR036503">
    <property type="entry name" value="Ald_Fedxn_OxRdtase_N_sf"/>
</dbReference>
<proteinExistence type="inferred from homology"/>
<dbReference type="Gene3D" id="1.10.599.10">
    <property type="entry name" value="Aldehyde Ferredoxin Oxidoreductase Protein, subunit A, domain 3"/>
    <property type="match status" value="1"/>
</dbReference>
<dbReference type="Pfam" id="PF02730">
    <property type="entry name" value="AFOR_N"/>
    <property type="match status" value="1"/>
</dbReference>
<protein>
    <recommendedName>
        <fullName evidence="9">Aldehyde ferredoxin oxidoreductase N-terminal domain-containing protein</fullName>
    </recommendedName>
</protein>
<dbReference type="GO" id="GO:0046872">
    <property type="term" value="F:metal ion binding"/>
    <property type="evidence" value="ECO:0007669"/>
    <property type="project" value="UniProtKB-KW"/>
</dbReference>
<evidence type="ECO:0000256" key="4">
    <source>
        <dbReference type="ARBA" id="ARBA00022723"/>
    </source>
</evidence>
<dbReference type="Gene3D" id="3.60.9.10">
    <property type="entry name" value="Aldehyde ferredoxin oxidoreductase, N-terminal domain"/>
    <property type="match status" value="1"/>
</dbReference>
<evidence type="ECO:0000256" key="1">
    <source>
        <dbReference type="ARBA" id="ARBA00001966"/>
    </source>
</evidence>
<evidence type="ECO:0000313" key="10">
    <source>
        <dbReference type="EMBL" id="KKN53988.1"/>
    </source>
</evidence>
<feature type="domain" description="Aldehyde ferredoxin oxidoreductase N-terminal" evidence="9">
    <location>
        <begin position="1"/>
        <end position="145"/>
    </location>
</feature>
<gene>
    <name evidence="10" type="ORF">LCGC14_0596740</name>
</gene>
<dbReference type="PANTHER" id="PTHR30038">
    <property type="entry name" value="ALDEHYDE FERREDOXIN OXIDOREDUCTASE"/>
    <property type="match status" value="1"/>
</dbReference>
<dbReference type="SUPFAM" id="SSF48310">
    <property type="entry name" value="Aldehyde ferredoxin oxidoreductase, C-terminal domains"/>
    <property type="match status" value="1"/>
</dbReference>
<sequence>MTGPLNGTFAPNTGRWVVCSKSPYTGIWAESNCGSWFGAEVKKAGYDGLIILGASDTPVYLEIKDDVVRIKDASFIWGKGTYYTTDKLKEAFGNEKAMVACIGQAGENLVKYANIVSEERAAGRTGMGAIFGAKKLKGIIVKGSNTNLEVADESKLKKAIDKARESVRSAISTKVLRQFGTSSGIEGFNITGELDIKYFSQAKWEKASKISGITMAQKILVKNRFCHSCVIGCGRRVAIKEGEYKTDEIEGPEYETIVSYGSLLLNDDLESIVYMNKKCFDYGIDTISSGGIIGCLTHHFYLGNISLKDVDEIIPEWGNIKVAETFLDKIVYREGIGNVLAEGSDFFATEFKIPQDEIATVNGLEVTYHDLRSNYGMAIAYGLGGAHKGPSHNLCDMYYVLMGIPFEEIEAPTVTLDNYAENEEMAKTCSIMMDYRALYSSIIMCSFCNPLPSQVAALIKHSTGLKFGLDEIKIFGERILNMKRMFNIKMGLTQADDRLPQILLRPFSEGGSAGRSPNFEKLKNLFYKYRDWDPITGKPSENKLKFLNLNLG</sequence>
<evidence type="ECO:0000256" key="7">
    <source>
        <dbReference type="ARBA" id="ARBA00023014"/>
    </source>
</evidence>
<dbReference type="GO" id="GO:0016625">
    <property type="term" value="F:oxidoreductase activity, acting on the aldehyde or oxo group of donors, iron-sulfur protein as acceptor"/>
    <property type="evidence" value="ECO:0007669"/>
    <property type="project" value="InterPro"/>
</dbReference>
<dbReference type="SUPFAM" id="SSF56228">
    <property type="entry name" value="Aldehyde ferredoxin oxidoreductase, N-terminal domain"/>
    <property type="match status" value="1"/>
</dbReference>
<keyword evidence="4" id="KW-0479">Metal-binding</keyword>
<keyword evidence="5" id="KW-0560">Oxidoreductase</keyword>
<comment type="cofactor">
    <cofactor evidence="1">
        <name>[4Fe-4S] cluster</name>
        <dbReference type="ChEBI" id="CHEBI:49883"/>
    </cofactor>
</comment>
<dbReference type="GO" id="GO:0051539">
    <property type="term" value="F:4 iron, 4 sulfur cluster binding"/>
    <property type="evidence" value="ECO:0007669"/>
    <property type="project" value="UniProtKB-KW"/>
</dbReference>
<dbReference type="InterPro" id="IPR051919">
    <property type="entry name" value="W-dependent_AOR"/>
</dbReference>
<comment type="cofactor">
    <cofactor evidence="8">
        <name>tungstopterin</name>
        <dbReference type="ChEBI" id="CHEBI:30402"/>
    </cofactor>
</comment>
<dbReference type="InterPro" id="IPR013983">
    <property type="entry name" value="Ald_Fedxn_OxRdtase_N"/>
</dbReference>
<keyword evidence="3" id="KW-0004">4Fe-4S</keyword>
<dbReference type="InterPro" id="IPR036021">
    <property type="entry name" value="Tungsten_al_ferr_oxy-like_C"/>
</dbReference>
<reference evidence="10" key="1">
    <citation type="journal article" date="2015" name="Nature">
        <title>Complex archaea that bridge the gap between prokaryotes and eukaryotes.</title>
        <authorList>
            <person name="Spang A."/>
            <person name="Saw J.H."/>
            <person name="Jorgensen S.L."/>
            <person name="Zaremba-Niedzwiedzka K."/>
            <person name="Martijn J."/>
            <person name="Lind A.E."/>
            <person name="van Eijk R."/>
            <person name="Schleper C."/>
            <person name="Guy L."/>
            <person name="Ettema T.J."/>
        </authorList>
    </citation>
    <scope>NUCLEOTIDE SEQUENCE</scope>
</reference>
<dbReference type="InterPro" id="IPR013984">
    <property type="entry name" value="Ald_Fedxn_OxRdtase_dom2"/>
</dbReference>
<comment type="caution">
    <text evidence="10">The sequence shown here is derived from an EMBL/GenBank/DDBJ whole genome shotgun (WGS) entry which is preliminary data.</text>
</comment>
<name>A0A0F9UK74_9ZZZZ</name>
<dbReference type="Pfam" id="PF01314">
    <property type="entry name" value="AFOR_C"/>
    <property type="match status" value="1"/>
</dbReference>
<dbReference type="PANTHER" id="PTHR30038:SF7">
    <property type="entry name" value="TUNGSTEN-CONTAINING GLYCERALDEHYDE-3-PHOSPHATE:FERREDOXIN OXIDOREDUCTASE"/>
    <property type="match status" value="1"/>
</dbReference>
<evidence type="ECO:0000256" key="8">
    <source>
        <dbReference type="ARBA" id="ARBA00049934"/>
    </source>
</evidence>
<evidence type="ECO:0000259" key="9">
    <source>
        <dbReference type="SMART" id="SM00790"/>
    </source>
</evidence>
<dbReference type="Gene3D" id="1.10.569.10">
    <property type="entry name" value="Aldehyde Ferredoxin Oxidoreductase Protein, subunit A, domain 2"/>
    <property type="match status" value="1"/>
</dbReference>
<accession>A0A0F9UK74</accession>
<evidence type="ECO:0000256" key="2">
    <source>
        <dbReference type="ARBA" id="ARBA00011032"/>
    </source>
</evidence>
<evidence type="ECO:0000256" key="6">
    <source>
        <dbReference type="ARBA" id="ARBA00023004"/>
    </source>
</evidence>
<dbReference type="SMART" id="SM00790">
    <property type="entry name" value="AFOR_N"/>
    <property type="match status" value="1"/>
</dbReference>
<dbReference type="EMBL" id="LAZR01000948">
    <property type="protein sequence ID" value="KKN53988.1"/>
    <property type="molecule type" value="Genomic_DNA"/>
</dbReference>
<dbReference type="InterPro" id="IPR001203">
    <property type="entry name" value="OxRdtase_Ald_Fedxn_C"/>
</dbReference>
<organism evidence="10">
    <name type="scientific">marine sediment metagenome</name>
    <dbReference type="NCBI Taxonomy" id="412755"/>
    <lineage>
        <taxon>unclassified sequences</taxon>
        <taxon>metagenomes</taxon>
        <taxon>ecological metagenomes</taxon>
    </lineage>
</organism>
<dbReference type="GO" id="GO:0009055">
    <property type="term" value="F:electron transfer activity"/>
    <property type="evidence" value="ECO:0007669"/>
    <property type="project" value="InterPro"/>
</dbReference>
<evidence type="ECO:0000256" key="5">
    <source>
        <dbReference type="ARBA" id="ARBA00023002"/>
    </source>
</evidence>